<dbReference type="Proteomes" id="UP000002051">
    <property type="component" value="Unassembled WGS sequence"/>
</dbReference>
<keyword evidence="4" id="KW-1185">Reference proteome</keyword>
<sequence>MPSVPIQLLLLNHLVPFFNNFHNGSSSHRLKPLEKSDRRVVVIVIVVSALNVVQVDRLKNRGSSDFLGLRLLQLVIVPNSLIYSMEVCSSVNDMHENCISNLESTFSESLHIQDTEKSEHLSEGDAMCNVGKENLSGVNKQKKSKPNKVCLNKSATFPTPHVMLPSSSSDEDADSSVTESLNEHSAHQAYSRSISLPAPSELKSALKGSRDKNGEPHGKLTVKWAADVYDPVPTLVSHTVKNKKQPKSRKKKNEKKNAKKGNKGNSTRGGNGKDKKQSRNVCGQSDLCSKSWDSQVIEGSSEFDSLDVCSQDSNCGSSFLKKSVTEVHYSVAEAQ</sequence>
<dbReference type="PANTHER" id="PTHR34952">
    <property type="entry name" value="OS05G0113500 PROTEIN"/>
    <property type="match status" value="1"/>
</dbReference>
<dbReference type="EMBL" id="CM001223">
    <property type="protein sequence ID" value="AES81727.1"/>
    <property type="molecule type" value="Genomic_DNA"/>
</dbReference>
<dbReference type="STRING" id="3880.G7L0L2"/>
<feature type="region of interest" description="Disordered" evidence="1">
    <location>
        <begin position="235"/>
        <end position="286"/>
    </location>
</feature>
<reference evidence="2 4" key="1">
    <citation type="journal article" date="2011" name="Nature">
        <title>The Medicago genome provides insight into the evolution of rhizobial symbioses.</title>
        <authorList>
            <person name="Young N.D."/>
            <person name="Debelle F."/>
            <person name="Oldroyd G.E."/>
            <person name="Geurts R."/>
            <person name="Cannon S.B."/>
            <person name="Udvardi M.K."/>
            <person name="Benedito V.A."/>
            <person name="Mayer K.F."/>
            <person name="Gouzy J."/>
            <person name="Schoof H."/>
            <person name="Van de Peer Y."/>
            <person name="Proost S."/>
            <person name="Cook D.R."/>
            <person name="Meyers B.C."/>
            <person name="Spannagl M."/>
            <person name="Cheung F."/>
            <person name="De Mita S."/>
            <person name="Krishnakumar V."/>
            <person name="Gundlach H."/>
            <person name="Zhou S."/>
            <person name="Mudge J."/>
            <person name="Bharti A.K."/>
            <person name="Murray J.D."/>
            <person name="Naoumkina M.A."/>
            <person name="Rosen B."/>
            <person name="Silverstein K.A."/>
            <person name="Tang H."/>
            <person name="Rombauts S."/>
            <person name="Zhao P.X."/>
            <person name="Zhou P."/>
            <person name="Barbe V."/>
            <person name="Bardou P."/>
            <person name="Bechner M."/>
            <person name="Bellec A."/>
            <person name="Berger A."/>
            <person name="Berges H."/>
            <person name="Bidwell S."/>
            <person name="Bisseling T."/>
            <person name="Choisne N."/>
            <person name="Couloux A."/>
            <person name="Denny R."/>
            <person name="Deshpande S."/>
            <person name="Dai X."/>
            <person name="Doyle J.J."/>
            <person name="Dudez A.M."/>
            <person name="Farmer A.D."/>
            <person name="Fouteau S."/>
            <person name="Franken C."/>
            <person name="Gibelin C."/>
            <person name="Gish J."/>
            <person name="Goldstein S."/>
            <person name="Gonzalez A.J."/>
            <person name="Green P.J."/>
            <person name="Hallab A."/>
            <person name="Hartog M."/>
            <person name="Hua A."/>
            <person name="Humphray S.J."/>
            <person name="Jeong D.H."/>
            <person name="Jing Y."/>
            <person name="Jocker A."/>
            <person name="Kenton S.M."/>
            <person name="Kim D.J."/>
            <person name="Klee K."/>
            <person name="Lai H."/>
            <person name="Lang C."/>
            <person name="Lin S."/>
            <person name="Macmil S.L."/>
            <person name="Magdelenat G."/>
            <person name="Matthews L."/>
            <person name="McCorrison J."/>
            <person name="Monaghan E.L."/>
            <person name="Mun J.H."/>
            <person name="Najar F.Z."/>
            <person name="Nicholson C."/>
            <person name="Noirot C."/>
            <person name="O'Bleness M."/>
            <person name="Paule C.R."/>
            <person name="Poulain J."/>
            <person name="Prion F."/>
            <person name="Qin B."/>
            <person name="Qu C."/>
            <person name="Retzel E.F."/>
            <person name="Riddle C."/>
            <person name="Sallet E."/>
            <person name="Samain S."/>
            <person name="Samson N."/>
            <person name="Sanders I."/>
            <person name="Saurat O."/>
            <person name="Scarpelli C."/>
            <person name="Schiex T."/>
            <person name="Segurens B."/>
            <person name="Severin A.J."/>
            <person name="Sherrier D.J."/>
            <person name="Shi R."/>
            <person name="Sims S."/>
            <person name="Singer S.R."/>
            <person name="Sinharoy S."/>
            <person name="Sterck L."/>
            <person name="Viollet A."/>
            <person name="Wang B.B."/>
            <person name="Wang K."/>
            <person name="Wang M."/>
            <person name="Wang X."/>
            <person name="Warfsmann J."/>
            <person name="Weissenbach J."/>
            <person name="White D.D."/>
            <person name="White J.D."/>
            <person name="Wiley G.B."/>
            <person name="Wincker P."/>
            <person name="Xing Y."/>
            <person name="Yang L."/>
            <person name="Yao Z."/>
            <person name="Ying F."/>
            <person name="Zhai J."/>
            <person name="Zhou L."/>
            <person name="Zuber A."/>
            <person name="Denarie J."/>
            <person name="Dixon R.A."/>
            <person name="May G.D."/>
            <person name="Schwartz D.C."/>
            <person name="Rogers J."/>
            <person name="Quetier F."/>
            <person name="Town C.D."/>
            <person name="Roe B.A."/>
        </authorList>
    </citation>
    <scope>NUCLEOTIDE SEQUENCE [LARGE SCALE GENOMIC DNA]</scope>
    <source>
        <strain evidence="2">A17</strain>
        <strain evidence="3 4">cv. Jemalong A17</strain>
    </source>
</reference>
<evidence type="ECO:0000313" key="2">
    <source>
        <dbReference type="EMBL" id="AES81727.1"/>
    </source>
</evidence>
<feature type="region of interest" description="Disordered" evidence="1">
    <location>
        <begin position="160"/>
        <end position="196"/>
    </location>
</feature>
<reference evidence="3" key="3">
    <citation type="submission" date="2015-04" db="UniProtKB">
        <authorList>
            <consortium name="EnsemblPlants"/>
        </authorList>
    </citation>
    <scope>IDENTIFICATION</scope>
    <source>
        <strain evidence="3">cv. Jemalong A17</strain>
    </source>
</reference>
<protein>
    <submittedName>
        <fullName evidence="2 3">Uncharacterized protein</fullName>
    </submittedName>
</protein>
<dbReference type="PaxDb" id="3880-AES81727"/>
<name>G7L0L2_MEDTR</name>
<dbReference type="AlphaFoldDB" id="G7L0L2"/>
<proteinExistence type="predicted"/>
<gene>
    <name evidence="2" type="ordered locus">MTR_7g099950</name>
</gene>
<organism evidence="2 4">
    <name type="scientific">Medicago truncatula</name>
    <name type="common">Barrel medic</name>
    <name type="synonym">Medicago tribuloides</name>
    <dbReference type="NCBI Taxonomy" id="3880"/>
    <lineage>
        <taxon>Eukaryota</taxon>
        <taxon>Viridiplantae</taxon>
        <taxon>Streptophyta</taxon>
        <taxon>Embryophyta</taxon>
        <taxon>Tracheophyta</taxon>
        <taxon>Spermatophyta</taxon>
        <taxon>Magnoliopsida</taxon>
        <taxon>eudicotyledons</taxon>
        <taxon>Gunneridae</taxon>
        <taxon>Pentapetalae</taxon>
        <taxon>rosids</taxon>
        <taxon>fabids</taxon>
        <taxon>Fabales</taxon>
        <taxon>Fabaceae</taxon>
        <taxon>Papilionoideae</taxon>
        <taxon>50 kb inversion clade</taxon>
        <taxon>NPAAA clade</taxon>
        <taxon>Hologalegina</taxon>
        <taxon>IRL clade</taxon>
        <taxon>Trifolieae</taxon>
        <taxon>Medicago</taxon>
    </lineage>
</organism>
<reference evidence="2 4" key="2">
    <citation type="journal article" date="2014" name="BMC Genomics">
        <title>An improved genome release (version Mt4.0) for the model legume Medicago truncatula.</title>
        <authorList>
            <person name="Tang H."/>
            <person name="Krishnakumar V."/>
            <person name="Bidwell S."/>
            <person name="Rosen B."/>
            <person name="Chan A."/>
            <person name="Zhou S."/>
            <person name="Gentzbittel L."/>
            <person name="Childs K.L."/>
            <person name="Yandell M."/>
            <person name="Gundlach H."/>
            <person name="Mayer K.F."/>
            <person name="Schwartz D.C."/>
            <person name="Town C.D."/>
        </authorList>
    </citation>
    <scope>GENOME REANNOTATION</scope>
    <source>
        <strain evidence="3 4">cv. Jemalong A17</strain>
    </source>
</reference>
<dbReference type="HOGENOM" id="CLU_073211_0_0_1"/>
<dbReference type="PANTHER" id="PTHR34952:SF2">
    <property type="entry name" value="OS05G0113500 PROTEIN"/>
    <property type="match status" value="1"/>
</dbReference>
<evidence type="ECO:0000313" key="3">
    <source>
        <dbReference type="EnsemblPlants" id="AES81727"/>
    </source>
</evidence>
<feature type="compositionally biased region" description="Basic residues" evidence="1">
    <location>
        <begin position="240"/>
        <end position="262"/>
    </location>
</feature>
<accession>G7L0L2</accession>
<dbReference type="eggNOG" id="ENOG502S25F">
    <property type="taxonomic scope" value="Eukaryota"/>
</dbReference>
<dbReference type="OMA" id="MHENCIS"/>
<evidence type="ECO:0000256" key="1">
    <source>
        <dbReference type="SAM" id="MobiDB-lite"/>
    </source>
</evidence>
<evidence type="ECO:0000313" key="4">
    <source>
        <dbReference type="Proteomes" id="UP000002051"/>
    </source>
</evidence>
<dbReference type="EnsemblPlants" id="AES81727">
    <property type="protein sequence ID" value="AES81727"/>
    <property type="gene ID" value="MTR_7g099950"/>
</dbReference>